<dbReference type="FunCoup" id="G3AMB3">
    <property type="interactions" value="136"/>
</dbReference>
<proteinExistence type="predicted"/>
<dbReference type="STRING" id="619300.G3AMB3"/>
<protein>
    <recommendedName>
        <fullName evidence="4">S-adenosylmethionine-dependent methyltransferase</fullName>
    </recommendedName>
</protein>
<dbReference type="KEGG" id="spaa:SPAPADRAFT_151473"/>
<keyword evidence="3" id="KW-1185">Reference proteome</keyword>
<accession>G3AMB3</accession>
<dbReference type="PANTHER" id="PTHR14614">
    <property type="entry name" value="HEPATOCELLULAR CARCINOMA-ASSOCIATED ANTIGEN"/>
    <property type="match status" value="1"/>
</dbReference>
<dbReference type="InParanoid" id="G3AMB3"/>
<feature type="region of interest" description="Disordered" evidence="1">
    <location>
        <begin position="1"/>
        <end position="51"/>
    </location>
</feature>
<dbReference type="AlphaFoldDB" id="G3AMB3"/>
<dbReference type="GO" id="GO:0005829">
    <property type="term" value="C:cytosol"/>
    <property type="evidence" value="ECO:0007669"/>
    <property type="project" value="TreeGrafter"/>
</dbReference>
<organism evidence="3">
    <name type="scientific">Spathaspora passalidarum (strain NRRL Y-27907 / 11-Y1)</name>
    <dbReference type="NCBI Taxonomy" id="619300"/>
    <lineage>
        <taxon>Eukaryota</taxon>
        <taxon>Fungi</taxon>
        <taxon>Dikarya</taxon>
        <taxon>Ascomycota</taxon>
        <taxon>Saccharomycotina</taxon>
        <taxon>Pichiomycetes</taxon>
        <taxon>Debaryomycetaceae</taxon>
        <taxon>Spathaspora</taxon>
    </lineage>
</organism>
<name>G3AMB3_SPAPN</name>
<evidence type="ECO:0000313" key="3">
    <source>
        <dbReference type="Proteomes" id="UP000000709"/>
    </source>
</evidence>
<dbReference type="Gene3D" id="3.40.50.150">
    <property type="entry name" value="Vaccinia Virus protein VP39"/>
    <property type="match status" value="1"/>
</dbReference>
<dbReference type="RefSeq" id="XP_007374925.1">
    <property type="nucleotide sequence ID" value="XM_007374863.1"/>
</dbReference>
<dbReference type="eggNOG" id="KOG2793">
    <property type="taxonomic scope" value="Eukaryota"/>
</dbReference>
<dbReference type="EMBL" id="GL996501">
    <property type="protein sequence ID" value="EGW33410.1"/>
    <property type="molecule type" value="Genomic_DNA"/>
</dbReference>
<sequence>MDFDPLSLFTPPPAVEEEHEQVSLTSKASVGPDAKPISPDSIPHDDDDDDDYSLPLHPLDLPLLKLQPPFEVLITILKLFAPNEVFNFNVEEPSDIEFIDPNTVFTEKSIDESTISIALSWLATYTPRFNTIKKLAYIPTLADSFKKTYSNEFNAYFTRLISSPLLWITDPSQIHKLAALRISENCGRTAQPEIIRKIRLPNLDKLLGNVNNGYILLKEPSLTSDNLGLKTWGSSLVLANRLLNNNDGYLTNKVLELGAGTGLVGMICSLLGYETLLTDLPEIVPNLQENIQLNEIKSDACALDWTDPSSFIEKYGNTKFDTIVVSDPIYSPQHPYWVVNMINQFLSASPDARVVIQIPLRAQYEQERQTLWDLLESSNFTQLQHEIEDGFDDFGEMKFCFKLYSR</sequence>
<dbReference type="OMA" id="DDFGEMK"/>
<dbReference type="SUPFAM" id="SSF53335">
    <property type="entry name" value="S-adenosyl-L-methionine-dependent methyltransferases"/>
    <property type="match status" value="1"/>
</dbReference>
<gene>
    <name evidence="2" type="ORF">SPAPADRAFT_151473</name>
</gene>
<dbReference type="PANTHER" id="PTHR14614:SF156">
    <property type="entry name" value="PROTEIN-LYSINE N-METHYLTRANSFERASE EFM2"/>
    <property type="match status" value="1"/>
</dbReference>
<dbReference type="InterPro" id="IPR029063">
    <property type="entry name" value="SAM-dependent_MTases_sf"/>
</dbReference>
<evidence type="ECO:0000256" key="1">
    <source>
        <dbReference type="SAM" id="MobiDB-lite"/>
    </source>
</evidence>
<dbReference type="GO" id="GO:0045905">
    <property type="term" value="P:positive regulation of translational termination"/>
    <property type="evidence" value="ECO:0007669"/>
    <property type="project" value="EnsemblFungi"/>
</dbReference>
<dbReference type="GO" id="GO:0016279">
    <property type="term" value="F:protein-lysine N-methyltransferase activity"/>
    <property type="evidence" value="ECO:0007669"/>
    <property type="project" value="EnsemblFungi"/>
</dbReference>
<dbReference type="Pfam" id="PF10294">
    <property type="entry name" value="Methyltransf_16"/>
    <property type="match status" value="1"/>
</dbReference>
<evidence type="ECO:0008006" key="4">
    <source>
        <dbReference type="Google" id="ProtNLM"/>
    </source>
</evidence>
<dbReference type="HOGENOM" id="CLU_049351_1_0_1"/>
<evidence type="ECO:0000313" key="2">
    <source>
        <dbReference type="EMBL" id="EGW33410.1"/>
    </source>
</evidence>
<dbReference type="InterPro" id="IPR019410">
    <property type="entry name" value="Methyltransf_16"/>
</dbReference>
<dbReference type="Proteomes" id="UP000000709">
    <property type="component" value="Unassembled WGS sequence"/>
</dbReference>
<reference evidence="2 3" key="1">
    <citation type="journal article" date="2011" name="Proc. Natl. Acad. Sci. U.S.A.">
        <title>Comparative genomics of xylose-fermenting fungi for enhanced biofuel production.</title>
        <authorList>
            <person name="Wohlbach D.J."/>
            <person name="Kuo A."/>
            <person name="Sato T.K."/>
            <person name="Potts K.M."/>
            <person name="Salamov A.A."/>
            <person name="LaButti K.M."/>
            <person name="Sun H."/>
            <person name="Clum A."/>
            <person name="Pangilinan J.L."/>
            <person name="Lindquist E.A."/>
            <person name="Lucas S."/>
            <person name="Lapidus A."/>
            <person name="Jin M."/>
            <person name="Gunawan C."/>
            <person name="Balan V."/>
            <person name="Dale B.E."/>
            <person name="Jeffries T.W."/>
            <person name="Zinkel R."/>
            <person name="Barry K.W."/>
            <person name="Grigoriev I.V."/>
            <person name="Gasch A.P."/>
        </authorList>
    </citation>
    <scope>NUCLEOTIDE SEQUENCE [LARGE SCALE GENOMIC DNA]</scope>
    <source>
        <strain evidence="3">NRRL Y-27907 / 11-Y1</strain>
    </source>
</reference>
<dbReference type="GeneID" id="18870894"/>